<reference evidence="2 3" key="1">
    <citation type="submission" date="2017-11" db="EMBL/GenBank/DDBJ databases">
        <title>The genome of Rhizophagus clarus HR1 reveals common genetic basis of auxotrophy among arbuscular mycorrhizal fungi.</title>
        <authorList>
            <person name="Kobayashi Y."/>
        </authorList>
    </citation>
    <scope>NUCLEOTIDE SEQUENCE [LARGE SCALE GENOMIC DNA]</scope>
    <source>
        <strain evidence="2 3">HR1</strain>
    </source>
</reference>
<sequence length="275" mass="31297">MDNNFTLPFLQKILKDINKASAFGTSGITYQLMYHFPPAFVEVILALYRTIFLAGLVPADWQKSMIFPIPKPDKFEYNMFNVRPIALLEVVRKIFTKFISMQFTNILQDHNILCNANYCELKGDSTASPIRLINNIIEDVKENSKELWIVLQDISKAFDSISLDFLELALNHIGLPPHAVRCIINLFKGRNIQVTTAFGLQLTTFTKPEWDAIERPILALVKHTIGVQRSFPTLALYHEGIIGLHRLWIVVSTTGIMNLCMMLNAHNDATFTTLL</sequence>
<dbReference type="PANTHER" id="PTHR19446">
    <property type="entry name" value="REVERSE TRANSCRIPTASES"/>
    <property type="match status" value="1"/>
</dbReference>
<keyword evidence="3" id="KW-1185">Reference proteome</keyword>
<comment type="caution">
    <text evidence="2">The sequence shown here is derived from an EMBL/GenBank/DDBJ whole genome shotgun (WGS) entry which is preliminary data.</text>
</comment>
<dbReference type="PROSITE" id="PS50878">
    <property type="entry name" value="RT_POL"/>
    <property type="match status" value="1"/>
</dbReference>
<dbReference type="EMBL" id="BEXD01000512">
    <property type="protein sequence ID" value="GBB88050.1"/>
    <property type="molecule type" value="Genomic_DNA"/>
</dbReference>
<dbReference type="AlphaFoldDB" id="A0A2Z6QCX0"/>
<dbReference type="InterPro" id="IPR000477">
    <property type="entry name" value="RT_dom"/>
</dbReference>
<evidence type="ECO:0000259" key="1">
    <source>
        <dbReference type="PROSITE" id="PS50878"/>
    </source>
</evidence>
<evidence type="ECO:0000313" key="2">
    <source>
        <dbReference type="EMBL" id="GBB88050.1"/>
    </source>
</evidence>
<name>A0A2Z6QCX0_9GLOM</name>
<gene>
    <name evidence="2" type="ORF">RclHR1_14590012</name>
</gene>
<accession>A0A2Z6QCX0</accession>
<feature type="domain" description="Reverse transcriptase" evidence="1">
    <location>
        <begin position="50"/>
        <end position="275"/>
    </location>
</feature>
<proteinExistence type="predicted"/>
<dbReference type="Pfam" id="PF00078">
    <property type="entry name" value="RVT_1"/>
    <property type="match status" value="1"/>
</dbReference>
<protein>
    <recommendedName>
        <fullName evidence="1">Reverse transcriptase domain-containing protein</fullName>
    </recommendedName>
</protein>
<dbReference type="Proteomes" id="UP000247702">
    <property type="component" value="Unassembled WGS sequence"/>
</dbReference>
<organism evidence="2 3">
    <name type="scientific">Rhizophagus clarus</name>
    <dbReference type="NCBI Taxonomy" id="94130"/>
    <lineage>
        <taxon>Eukaryota</taxon>
        <taxon>Fungi</taxon>
        <taxon>Fungi incertae sedis</taxon>
        <taxon>Mucoromycota</taxon>
        <taxon>Glomeromycotina</taxon>
        <taxon>Glomeromycetes</taxon>
        <taxon>Glomerales</taxon>
        <taxon>Glomeraceae</taxon>
        <taxon>Rhizophagus</taxon>
    </lineage>
</organism>
<evidence type="ECO:0000313" key="3">
    <source>
        <dbReference type="Proteomes" id="UP000247702"/>
    </source>
</evidence>